<dbReference type="OrthoDB" id="2663142at2759"/>
<organism evidence="1 2">
    <name type="scientific">Obba rivulosa</name>
    <dbReference type="NCBI Taxonomy" id="1052685"/>
    <lineage>
        <taxon>Eukaryota</taxon>
        <taxon>Fungi</taxon>
        <taxon>Dikarya</taxon>
        <taxon>Basidiomycota</taxon>
        <taxon>Agaricomycotina</taxon>
        <taxon>Agaricomycetes</taxon>
        <taxon>Polyporales</taxon>
        <taxon>Gelatoporiaceae</taxon>
        <taxon>Obba</taxon>
    </lineage>
</organism>
<dbReference type="AlphaFoldDB" id="A0A8E2AI51"/>
<dbReference type="Proteomes" id="UP000250043">
    <property type="component" value="Unassembled WGS sequence"/>
</dbReference>
<accession>A0A8E2AI51</accession>
<name>A0A8E2AI51_9APHY</name>
<evidence type="ECO:0000313" key="1">
    <source>
        <dbReference type="EMBL" id="OCH84931.1"/>
    </source>
</evidence>
<proteinExistence type="predicted"/>
<evidence type="ECO:0000313" key="2">
    <source>
        <dbReference type="Proteomes" id="UP000250043"/>
    </source>
</evidence>
<gene>
    <name evidence="1" type="ORF">OBBRIDRAFT_355824</name>
</gene>
<sequence>MSVKDFCQVASPPPAPQNVDIIHAICQQSCRCPEVLSRLARVSKAFSEPALRILWRNMQSTTSGFPHLLRRSLLL</sequence>
<protein>
    <submittedName>
        <fullName evidence="1">Uncharacterized protein</fullName>
    </submittedName>
</protein>
<keyword evidence="2" id="KW-1185">Reference proteome</keyword>
<reference evidence="1 2" key="1">
    <citation type="submission" date="2016-07" db="EMBL/GenBank/DDBJ databases">
        <title>Draft genome of the white-rot fungus Obba rivulosa 3A-2.</title>
        <authorList>
            <consortium name="DOE Joint Genome Institute"/>
            <person name="Miettinen O."/>
            <person name="Riley R."/>
            <person name="Acob R."/>
            <person name="Barry K."/>
            <person name="Cullen D."/>
            <person name="De Vries R."/>
            <person name="Hainaut M."/>
            <person name="Hatakka A."/>
            <person name="Henrissat B."/>
            <person name="Hilden K."/>
            <person name="Kuo R."/>
            <person name="Labutti K."/>
            <person name="Lipzen A."/>
            <person name="Makela M.R."/>
            <person name="Sandor L."/>
            <person name="Spatafora J.W."/>
            <person name="Grigoriev I.V."/>
            <person name="Hibbett D.S."/>
        </authorList>
    </citation>
    <scope>NUCLEOTIDE SEQUENCE [LARGE SCALE GENOMIC DNA]</scope>
    <source>
        <strain evidence="1 2">3A-2</strain>
    </source>
</reference>
<dbReference type="EMBL" id="KV722621">
    <property type="protein sequence ID" value="OCH84931.1"/>
    <property type="molecule type" value="Genomic_DNA"/>
</dbReference>